<evidence type="ECO:0000256" key="3">
    <source>
        <dbReference type="ARBA" id="ARBA00022692"/>
    </source>
</evidence>
<feature type="transmembrane region" description="Helical" evidence="6">
    <location>
        <begin position="89"/>
        <end position="107"/>
    </location>
</feature>
<comment type="subcellular location">
    <subcellularLocation>
        <location evidence="1">Cell membrane</location>
        <topology evidence="1">Multi-pass membrane protein</topology>
    </subcellularLocation>
</comment>
<feature type="transmembrane region" description="Helical" evidence="6">
    <location>
        <begin position="265"/>
        <end position="282"/>
    </location>
</feature>
<organism evidence="8 9">
    <name type="scientific">Pseudaquabacterium rugosum</name>
    <dbReference type="NCBI Taxonomy" id="2984194"/>
    <lineage>
        <taxon>Bacteria</taxon>
        <taxon>Pseudomonadati</taxon>
        <taxon>Pseudomonadota</taxon>
        <taxon>Betaproteobacteria</taxon>
        <taxon>Burkholderiales</taxon>
        <taxon>Sphaerotilaceae</taxon>
        <taxon>Pseudaquabacterium</taxon>
    </lineage>
</organism>
<sequence length="314" mass="32777">MSTPTPGLHRWQANALLLLAAVIWGSAFVGQALGMDGVGPLSFTALRFALGTLVVAPLAWQEHRRLRAQPRPADSTAAGRLEGRAALRWILALGTLLCAGVVLQQIGLMSTTVTNAGFLTALYVPLVPVAGWLLQRVLPHWSVWPAAVGCVIGTWLLTGGAGAGPRTLSAGDLWVLASALPWALHVLLVGQIANRLRGAYRLACGQFLVCTLLSAALACGLEQITADGLQRAAGAIVYTGVLSVGVGFTLQVIGQRHAPPADAAIVLSSETVFAALFGAWWMGDRLGLQGLAGCALILTGILWVQLAPLLRRAG</sequence>
<gene>
    <name evidence="8" type="ORF">AACH11_18090</name>
</gene>
<dbReference type="Proteomes" id="UP001368500">
    <property type="component" value="Unassembled WGS sequence"/>
</dbReference>
<proteinExistence type="predicted"/>
<dbReference type="PANTHER" id="PTHR42920">
    <property type="entry name" value="OS03G0707200 PROTEIN-RELATED"/>
    <property type="match status" value="1"/>
</dbReference>
<dbReference type="RefSeq" id="WP_341375654.1">
    <property type="nucleotide sequence ID" value="NZ_JBBUTF010000017.1"/>
</dbReference>
<dbReference type="InterPro" id="IPR000620">
    <property type="entry name" value="EamA_dom"/>
</dbReference>
<reference evidence="8 9" key="1">
    <citation type="submission" date="2024-04" db="EMBL/GenBank/DDBJ databases">
        <title>Novel species of the genus Ideonella isolated from streams.</title>
        <authorList>
            <person name="Lu H."/>
        </authorList>
    </citation>
    <scope>NUCLEOTIDE SEQUENCE [LARGE SCALE GENOMIC DNA]</scope>
    <source>
        <strain evidence="8 9">BYS139W</strain>
    </source>
</reference>
<keyword evidence="5 6" id="KW-0472">Membrane</keyword>
<feature type="transmembrane region" description="Helical" evidence="6">
    <location>
        <begin position="288"/>
        <end position="310"/>
    </location>
</feature>
<feature type="transmembrane region" description="Helical" evidence="6">
    <location>
        <begin position="141"/>
        <end position="161"/>
    </location>
</feature>
<keyword evidence="9" id="KW-1185">Reference proteome</keyword>
<dbReference type="PANTHER" id="PTHR42920:SF5">
    <property type="entry name" value="EAMA DOMAIN-CONTAINING PROTEIN"/>
    <property type="match status" value="1"/>
</dbReference>
<evidence type="ECO:0000259" key="7">
    <source>
        <dbReference type="Pfam" id="PF00892"/>
    </source>
</evidence>
<accession>A0ABU9BDP5</accession>
<evidence type="ECO:0000313" key="8">
    <source>
        <dbReference type="EMBL" id="MEK8027874.1"/>
    </source>
</evidence>
<dbReference type="Gene3D" id="1.10.3730.20">
    <property type="match status" value="1"/>
</dbReference>
<feature type="domain" description="EamA" evidence="7">
    <location>
        <begin position="170"/>
        <end position="304"/>
    </location>
</feature>
<feature type="domain" description="EamA" evidence="7">
    <location>
        <begin position="14"/>
        <end position="158"/>
    </location>
</feature>
<evidence type="ECO:0000256" key="6">
    <source>
        <dbReference type="SAM" id="Phobius"/>
    </source>
</evidence>
<evidence type="ECO:0000313" key="9">
    <source>
        <dbReference type="Proteomes" id="UP001368500"/>
    </source>
</evidence>
<protein>
    <submittedName>
        <fullName evidence="8">DMT family transporter</fullName>
    </submittedName>
</protein>
<evidence type="ECO:0000256" key="4">
    <source>
        <dbReference type="ARBA" id="ARBA00022989"/>
    </source>
</evidence>
<feature type="transmembrane region" description="Helical" evidence="6">
    <location>
        <begin position="44"/>
        <end position="60"/>
    </location>
</feature>
<evidence type="ECO:0000256" key="5">
    <source>
        <dbReference type="ARBA" id="ARBA00023136"/>
    </source>
</evidence>
<dbReference type="InterPro" id="IPR051258">
    <property type="entry name" value="Diverse_Substrate_Transporter"/>
</dbReference>
<evidence type="ECO:0000256" key="1">
    <source>
        <dbReference type="ARBA" id="ARBA00004651"/>
    </source>
</evidence>
<evidence type="ECO:0000256" key="2">
    <source>
        <dbReference type="ARBA" id="ARBA00022475"/>
    </source>
</evidence>
<feature type="transmembrane region" description="Helical" evidence="6">
    <location>
        <begin position="173"/>
        <end position="193"/>
    </location>
</feature>
<keyword evidence="3 6" id="KW-0812">Transmembrane</keyword>
<feature type="transmembrane region" description="Helical" evidence="6">
    <location>
        <begin position="232"/>
        <end position="253"/>
    </location>
</feature>
<comment type="caution">
    <text evidence="8">The sequence shown here is derived from an EMBL/GenBank/DDBJ whole genome shotgun (WGS) entry which is preliminary data.</text>
</comment>
<dbReference type="Pfam" id="PF00892">
    <property type="entry name" value="EamA"/>
    <property type="match status" value="2"/>
</dbReference>
<dbReference type="InterPro" id="IPR037185">
    <property type="entry name" value="EmrE-like"/>
</dbReference>
<dbReference type="EMBL" id="JBBUTF010000017">
    <property type="protein sequence ID" value="MEK8027874.1"/>
    <property type="molecule type" value="Genomic_DNA"/>
</dbReference>
<feature type="transmembrane region" description="Helical" evidence="6">
    <location>
        <begin position="113"/>
        <end position="134"/>
    </location>
</feature>
<dbReference type="SUPFAM" id="SSF103481">
    <property type="entry name" value="Multidrug resistance efflux transporter EmrE"/>
    <property type="match status" value="2"/>
</dbReference>
<keyword evidence="4 6" id="KW-1133">Transmembrane helix</keyword>
<name>A0ABU9BDP5_9BURK</name>
<keyword evidence="2" id="KW-1003">Cell membrane</keyword>
<feature type="transmembrane region" description="Helical" evidence="6">
    <location>
        <begin position="205"/>
        <end position="226"/>
    </location>
</feature>